<evidence type="ECO:0000256" key="1">
    <source>
        <dbReference type="ARBA" id="ARBA00022737"/>
    </source>
</evidence>
<dbReference type="PANTHER" id="PTHR47926">
    <property type="entry name" value="PENTATRICOPEPTIDE REPEAT-CONTAINING PROTEIN"/>
    <property type="match status" value="1"/>
</dbReference>
<feature type="repeat" description="PPR" evidence="2">
    <location>
        <begin position="171"/>
        <end position="205"/>
    </location>
</feature>
<protein>
    <recommendedName>
        <fullName evidence="5">Pentatricopeptide repeat-containing protein</fullName>
    </recommendedName>
</protein>
<dbReference type="Pfam" id="PF20431">
    <property type="entry name" value="E_motif"/>
    <property type="match status" value="1"/>
</dbReference>
<dbReference type="Pfam" id="PF13041">
    <property type="entry name" value="PPR_2"/>
    <property type="match status" value="2"/>
</dbReference>
<evidence type="ECO:0000256" key="2">
    <source>
        <dbReference type="PROSITE-ProRule" id="PRU00708"/>
    </source>
</evidence>
<keyword evidence="1" id="KW-0677">Repeat</keyword>
<evidence type="ECO:0000313" key="3">
    <source>
        <dbReference type="EMBL" id="CAK9158988.1"/>
    </source>
</evidence>
<sequence>MLRVLHVLSRSPLSSLLFTAQRHDHHHVLVAATATEDLFVSLLSQCSNAKHLYQFHGFMVPRALDHDNLLLGRFIDACTALGFADYGYSVFAHKPQPDIYLYNTMIKVKALSHHSHSAKDAIDLYNKALVAGLRPDSYTLPFILKVVVRLCAIEFGGEVHCLAIRTGLGCDVRVAAALIQMYSSCGCVDDARKVFEEMRYRGLASWNVMVVGYAKVGDLDRARNLFERMPVRDVISWTAVIAGYAQVNRSSEAITMFRKMQLEGVEPDEITMLAALSACAHLGALQLGEWISHYIDKHRLPRTVPLYNALIDMYAKSGNIKKAIEVFEDMNSRSVVTWTTIIAGLALNGREKEALEMFSRMERTQIKPNAVTFLAVLSACSHFGLVEMGSWYLNRMDSRYGIKPKIEHFGCMIDLLGRAGYLQEARELVREMPFEANRAIWGSLLAASRIHGDVGLGEQALQHLIKVEPHNSGNYSLLSNLYAGFGRWNDAGIARKLMRDTGIKKVPGGSSIEVNNRVHEFNVGDISHPQSERIYKILSQINGQLKIEAHVHGECWWLQYFALQNDLV</sequence>
<dbReference type="Gene3D" id="1.25.40.10">
    <property type="entry name" value="Tetratricopeptide repeat domain"/>
    <property type="match status" value="4"/>
</dbReference>
<accession>A0ABC8SP70</accession>
<evidence type="ECO:0008006" key="5">
    <source>
        <dbReference type="Google" id="ProtNLM"/>
    </source>
</evidence>
<feature type="repeat" description="PPR" evidence="2">
    <location>
        <begin position="233"/>
        <end position="267"/>
    </location>
</feature>
<dbReference type="FunFam" id="1.25.40.10:FF:000242">
    <property type="entry name" value="Pentatricopeptide repeat-containing protein"/>
    <property type="match status" value="1"/>
</dbReference>
<feature type="repeat" description="PPR" evidence="2">
    <location>
        <begin position="303"/>
        <end position="333"/>
    </location>
</feature>
<feature type="repeat" description="PPR" evidence="2">
    <location>
        <begin position="334"/>
        <end position="368"/>
    </location>
</feature>
<organism evidence="3 4">
    <name type="scientific">Ilex paraguariensis</name>
    <name type="common">yerba mate</name>
    <dbReference type="NCBI Taxonomy" id="185542"/>
    <lineage>
        <taxon>Eukaryota</taxon>
        <taxon>Viridiplantae</taxon>
        <taxon>Streptophyta</taxon>
        <taxon>Embryophyta</taxon>
        <taxon>Tracheophyta</taxon>
        <taxon>Spermatophyta</taxon>
        <taxon>Magnoliopsida</taxon>
        <taxon>eudicotyledons</taxon>
        <taxon>Gunneridae</taxon>
        <taxon>Pentapetalae</taxon>
        <taxon>asterids</taxon>
        <taxon>campanulids</taxon>
        <taxon>Aquifoliales</taxon>
        <taxon>Aquifoliaceae</taxon>
        <taxon>Ilex</taxon>
    </lineage>
</organism>
<keyword evidence="4" id="KW-1185">Reference proteome</keyword>
<name>A0ABC8SP70_9AQUA</name>
<dbReference type="InterPro" id="IPR011990">
    <property type="entry name" value="TPR-like_helical_dom_sf"/>
</dbReference>
<dbReference type="InterPro" id="IPR002885">
    <property type="entry name" value="PPR_rpt"/>
</dbReference>
<dbReference type="InterPro" id="IPR046960">
    <property type="entry name" value="PPR_At4g14850-like_plant"/>
</dbReference>
<comment type="caution">
    <text evidence="3">The sequence shown here is derived from an EMBL/GenBank/DDBJ whole genome shotgun (WGS) entry which is preliminary data.</text>
</comment>
<dbReference type="PROSITE" id="PS51375">
    <property type="entry name" value="PPR"/>
    <property type="match status" value="4"/>
</dbReference>
<gene>
    <name evidence="3" type="ORF">ILEXP_LOCUS27665</name>
</gene>
<dbReference type="EMBL" id="CAUOFW020003280">
    <property type="protein sequence ID" value="CAK9158988.1"/>
    <property type="molecule type" value="Genomic_DNA"/>
</dbReference>
<evidence type="ECO:0000313" key="4">
    <source>
        <dbReference type="Proteomes" id="UP001642360"/>
    </source>
</evidence>
<dbReference type="NCBIfam" id="TIGR00756">
    <property type="entry name" value="PPR"/>
    <property type="match status" value="4"/>
</dbReference>
<dbReference type="FunFam" id="1.25.40.10:FF:000348">
    <property type="entry name" value="Pentatricopeptide repeat-containing protein chloroplastic"/>
    <property type="match status" value="1"/>
</dbReference>
<dbReference type="PANTHER" id="PTHR47926:SF432">
    <property type="entry name" value="(WILD MALAYSIAN BANANA) HYPOTHETICAL PROTEIN"/>
    <property type="match status" value="1"/>
</dbReference>
<proteinExistence type="predicted"/>
<dbReference type="Pfam" id="PF01535">
    <property type="entry name" value="PPR"/>
    <property type="match status" value="3"/>
</dbReference>
<dbReference type="InterPro" id="IPR046848">
    <property type="entry name" value="E_motif"/>
</dbReference>
<dbReference type="AlphaFoldDB" id="A0ABC8SP70"/>
<dbReference type="Proteomes" id="UP001642360">
    <property type="component" value="Unassembled WGS sequence"/>
</dbReference>
<reference evidence="3 4" key="1">
    <citation type="submission" date="2024-02" db="EMBL/GenBank/DDBJ databases">
        <authorList>
            <person name="Vignale AGUSTIN F."/>
            <person name="Sosa J E."/>
            <person name="Modenutti C."/>
        </authorList>
    </citation>
    <scope>NUCLEOTIDE SEQUENCE [LARGE SCALE GENOMIC DNA]</scope>
</reference>